<dbReference type="Proteomes" id="UP000002384">
    <property type="component" value="Chromosome"/>
</dbReference>
<dbReference type="HOGENOM" id="CLU_3024561_0_0_3"/>
<sequence>MGSFSSVILSKKGGRISCHALFLFIEEGGEGGEGGVWGEGGEGGVWGGWGEGGVS</sequence>
<name>B7K8Z5_GLOC7</name>
<gene>
    <name evidence="2" type="ordered locus">PCC7424_4400</name>
</gene>
<reference evidence="3" key="1">
    <citation type="journal article" date="2011" name="MBio">
        <title>Novel metabolic attributes of the genus Cyanothece, comprising a group of unicellular nitrogen-fixing Cyanobacteria.</title>
        <authorList>
            <person name="Bandyopadhyay A."/>
            <person name="Elvitigala T."/>
            <person name="Welsh E."/>
            <person name="Stockel J."/>
            <person name="Liberton M."/>
            <person name="Min H."/>
            <person name="Sherman L.A."/>
            <person name="Pakrasi H.B."/>
        </authorList>
    </citation>
    <scope>NUCLEOTIDE SEQUENCE [LARGE SCALE GENOMIC DNA]</scope>
    <source>
        <strain evidence="3">PCC 7424</strain>
    </source>
</reference>
<proteinExistence type="predicted"/>
<evidence type="ECO:0000256" key="1">
    <source>
        <dbReference type="SAM" id="MobiDB-lite"/>
    </source>
</evidence>
<protein>
    <submittedName>
        <fullName evidence="2">Uncharacterized protein</fullName>
    </submittedName>
</protein>
<dbReference type="AlphaFoldDB" id="B7K8Z5"/>
<dbReference type="EMBL" id="CP001291">
    <property type="protein sequence ID" value="ACK72764.1"/>
    <property type="molecule type" value="Genomic_DNA"/>
</dbReference>
<accession>B7K8Z5</accession>
<keyword evidence="3" id="KW-1185">Reference proteome</keyword>
<dbReference type="STRING" id="65393.PCC7424_4400"/>
<evidence type="ECO:0000313" key="3">
    <source>
        <dbReference type="Proteomes" id="UP000002384"/>
    </source>
</evidence>
<feature type="region of interest" description="Disordered" evidence="1">
    <location>
        <begin position="33"/>
        <end position="55"/>
    </location>
</feature>
<dbReference type="KEGG" id="cyc:PCC7424_4400"/>
<organism evidence="2 3">
    <name type="scientific">Gloeothece citriformis (strain PCC 7424)</name>
    <name type="common">Cyanothece sp. (strain PCC 7424)</name>
    <dbReference type="NCBI Taxonomy" id="65393"/>
    <lineage>
        <taxon>Bacteria</taxon>
        <taxon>Bacillati</taxon>
        <taxon>Cyanobacteriota</taxon>
        <taxon>Cyanophyceae</taxon>
        <taxon>Oscillatoriophycideae</taxon>
        <taxon>Chroococcales</taxon>
        <taxon>Aphanothecaceae</taxon>
        <taxon>Gloeothece</taxon>
        <taxon>Gloeothece citriformis</taxon>
    </lineage>
</organism>
<evidence type="ECO:0000313" key="2">
    <source>
        <dbReference type="EMBL" id="ACK72764.1"/>
    </source>
</evidence>